<dbReference type="RefSeq" id="WP_278013133.1">
    <property type="nucleotide sequence ID" value="NZ_CP121208.1"/>
</dbReference>
<proteinExistence type="predicted"/>
<feature type="transmembrane region" description="Helical" evidence="1">
    <location>
        <begin position="78"/>
        <end position="105"/>
    </location>
</feature>
<dbReference type="EMBL" id="CP121208">
    <property type="protein sequence ID" value="WFM83738.1"/>
    <property type="molecule type" value="Genomic_DNA"/>
</dbReference>
<gene>
    <name evidence="2" type="ORF">P7079_01780</name>
</gene>
<evidence type="ECO:0000256" key="1">
    <source>
        <dbReference type="SAM" id="Phobius"/>
    </source>
</evidence>
<keyword evidence="1" id="KW-0812">Transmembrane</keyword>
<evidence type="ECO:0000313" key="2">
    <source>
        <dbReference type="EMBL" id="WFM83738.1"/>
    </source>
</evidence>
<dbReference type="Proteomes" id="UP001215216">
    <property type="component" value="Chromosome"/>
</dbReference>
<feature type="transmembrane region" description="Helical" evidence="1">
    <location>
        <begin position="52"/>
        <end position="72"/>
    </location>
</feature>
<keyword evidence="1" id="KW-0472">Membrane</keyword>
<protein>
    <submittedName>
        <fullName evidence="2">Uncharacterized protein</fullName>
    </submittedName>
</protein>
<feature type="transmembrane region" description="Helical" evidence="1">
    <location>
        <begin position="27"/>
        <end position="47"/>
    </location>
</feature>
<accession>A0ABY8FYX6</accession>
<keyword evidence="1" id="KW-1133">Transmembrane helix</keyword>
<evidence type="ECO:0000313" key="3">
    <source>
        <dbReference type="Proteomes" id="UP001215216"/>
    </source>
</evidence>
<reference evidence="2 3" key="1">
    <citation type="submission" date="2023-03" db="EMBL/GenBank/DDBJ databases">
        <title>Complete genome of Arcanobacterium canis strain DSM 25104 isolated in 2010 from a canine otitis externa in Germany.</title>
        <authorList>
            <person name="Borowiak M."/>
            <person name="Kreitlow A."/>
            <person name="Malorny B."/>
            <person name="Laemmler C."/>
            <person name="Prenger-Berninghoff E."/>
            <person name="Ploetz M."/>
            <person name="Abdulmawjood A."/>
        </authorList>
    </citation>
    <scope>NUCLEOTIDE SEQUENCE [LARGE SCALE GENOMIC DNA]</scope>
    <source>
        <strain evidence="2 3">DSM 25104</strain>
    </source>
</reference>
<keyword evidence="3" id="KW-1185">Reference proteome</keyword>
<organism evidence="2 3">
    <name type="scientific">Arcanobacterium canis</name>
    <dbReference type="NCBI Taxonomy" id="999183"/>
    <lineage>
        <taxon>Bacteria</taxon>
        <taxon>Bacillati</taxon>
        <taxon>Actinomycetota</taxon>
        <taxon>Actinomycetes</taxon>
        <taxon>Actinomycetales</taxon>
        <taxon>Actinomycetaceae</taxon>
        <taxon>Arcanobacterium</taxon>
    </lineage>
</organism>
<sequence length="114" mass="11528">MKFMIGALLGAITGGIGVVTHAGTLSAPWVGLVVGFFLVAAGGWAVAERARIAGWVGYGLGVWAVTGWLLLAPPANDIYASATAGVSVAWIILSAFASIAGLSIAKLFNKKDGL</sequence>
<name>A0ABY8FYX6_9ACTO</name>